<reference evidence="3 4" key="1">
    <citation type="submission" date="2018-11" db="EMBL/GenBank/DDBJ databases">
        <title>Genome sequence of Saitozyma podzolica DSM 27192.</title>
        <authorList>
            <person name="Aliyu H."/>
            <person name="Gorte O."/>
            <person name="Ochsenreither K."/>
        </authorList>
    </citation>
    <scope>NUCLEOTIDE SEQUENCE [LARGE SCALE GENOMIC DNA]</scope>
    <source>
        <strain evidence="3 4">DSM 27192</strain>
    </source>
</reference>
<dbReference type="Pfam" id="PF01633">
    <property type="entry name" value="Choline_kinase"/>
    <property type="match status" value="1"/>
</dbReference>
<dbReference type="STRING" id="1890683.A0A427YJZ6"/>
<protein>
    <recommendedName>
        <fullName evidence="5">Choline kinase N-terminal domain-containing protein</fullName>
    </recommendedName>
</protein>
<evidence type="ECO:0000256" key="1">
    <source>
        <dbReference type="ARBA" id="ARBA00038211"/>
    </source>
</evidence>
<dbReference type="AlphaFoldDB" id="A0A427YJZ6"/>
<comment type="caution">
    <text evidence="3">The sequence shown here is derived from an EMBL/GenBank/DDBJ whole genome shotgun (WGS) entry which is preliminary data.</text>
</comment>
<evidence type="ECO:0000256" key="2">
    <source>
        <dbReference type="SAM" id="MobiDB-lite"/>
    </source>
</evidence>
<dbReference type="Gene3D" id="3.90.1200.10">
    <property type="match status" value="1"/>
</dbReference>
<dbReference type="SUPFAM" id="SSF56112">
    <property type="entry name" value="Protein kinase-like (PK-like)"/>
    <property type="match status" value="1"/>
</dbReference>
<feature type="region of interest" description="Disordered" evidence="2">
    <location>
        <begin position="1"/>
        <end position="81"/>
    </location>
</feature>
<comment type="similarity">
    <text evidence="1">Belongs to the choline/ethanolamine kinase family.</text>
</comment>
<keyword evidence="4" id="KW-1185">Reference proteome</keyword>
<gene>
    <name evidence="3" type="ORF">EHS25_009685</name>
</gene>
<dbReference type="GO" id="GO:0004305">
    <property type="term" value="F:ethanolamine kinase activity"/>
    <property type="evidence" value="ECO:0007669"/>
    <property type="project" value="TreeGrafter"/>
</dbReference>
<dbReference type="InterPro" id="IPR011009">
    <property type="entry name" value="Kinase-like_dom_sf"/>
</dbReference>
<proteinExistence type="inferred from homology"/>
<dbReference type="OrthoDB" id="10267235at2759"/>
<name>A0A427YJZ6_9TREE</name>
<dbReference type="GO" id="GO:0005737">
    <property type="term" value="C:cytoplasm"/>
    <property type="evidence" value="ECO:0007669"/>
    <property type="project" value="TreeGrafter"/>
</dbReference>
<dbReference type="Gene3D" id="3.30.200.20">
    <property type="entry name" value="Phosphorylase Kinase, domain 1"/>
    <property type="match status" value="1"/>
</dbReference>
<dbReference type="PANTHER" id="PTHR22603:SF93">
    <property type="entry name" value="RE24176P"/>
    <property type="match status" value="1"/>
</dbReference>
<dbReference type="PANTHER" id="PTHR22603">
    <property type="entry name" value="CHOLINE/ETHANOALAMINE KINASE"/>
    <property type="match status" value="1"/>
</dbReference>
<dbReference type="CDD" id="cd05157">
    <property type="entry name" value="ETNK_euk"/>
    <property type="match status" value="1"/>
</dbReference>
<organism evidence="3 4">
    <name type="scientific">Saitozyma podzolica</name>
    <dbReference type="NCBI Taxonomy" id="1890683"/>
    <lineage>
        <taxon>Eukaryota</taxon>
        <taxon>Fungi</taxon>
        <taxon>Dikarya</taxon>
        <taxon>Basidiomycota</taxon>
        <taxon>Agaricomycotina</taxon>
        <taxon>Tremellomycetes</taxon>
        <taxon>Tremellales</taxon>
        <taxon>Trimorphomycetaceae</taxon>
        <taxon>Saitozyma</taxon>
    </lineage>
</organism>
<evidence type="ECO:0000313" key="3">
    <source>
        <dbReference type="EMBL" id="RSH91386.1"/>
    </source>
</evidence>
<dbReference type="Proteomes" id="UP000279259">
    <property type="component" value="Unassembled WGS sequence"/>
</dbReference>
<accession>A0A427YJZ6</accession>
<dbReference type="GO" id="GO:0004103">
    <property type="term" value="F:choline kinase activity"/>
    <property type="evidence" value="ECO:0007669"/>
    <property type="project" value="TreeGrafter"/>
</dbReference>
<dbReference type="GO" id="GO:0006646">
    <property type="term" value="P:phosphatidylethanolamine biosynthetic process"/>
    <property type="evidence" value="ECO:0007669"/>
    <property type="project" value="TreeGrafter"/>
</dbReference>
<evidence type="ECO:0008006" key="5">
    <source>
        <dbReference type="Google" id="ProtNLM"/>
    </source>
</evidence>
<dbReference type="EMBL" id="RSCD01000008">
    <property type="protein sequence ID" value="RSH91386.1"/>
    <property type="molecule type" value="Genomic_DNA"/>
</dbReference>
<evidence type="ECO:0000313" key="4">
    <source>
        <dbReference type="Proteomes" id="UP000279259"/>
    </source>
</evidence>
<sequence>MVFTPTQRATEIDLAGQPSPLLLPSHHAESSRSPYFGPTSPSFSASGPPPLRKSSTGSFSKLSDFKLDPDAEDEPEGNGVEGVRHVDLSVDASEWRHPVFKTKVLSILRKLRVRLWTSSLLTPSSIHLQKVSGALTNAVFFVSYNPRPEPTSPSMSPLLTPTMPPTDPAHPPPLTRDQFPPTLLLRVYGPSSDSLISRTEELRILHVLSGVYGLGPKVYGTFLNGRVEQFFPSRALTAAELRDPVTCRCIARRMRELHSVDLRLLGYEQGRATEPTVWRCIENWADIAQETLNTLGALGGKWETWVETFGLHRIKDEVEVYRRWVEANDARGKGVVFAHNDTQYGNLLHLDAKLPPNVPAHHQYIVIDFEYAAPNPRGYDIANHFHEWRADYHHPTLSHSLQPHFPYPDPSQREDFYRAYLSVEVDARNGEEVMRKRKDVPTDKVDALEREVRVWSPACSVFWALWGIVQGEAQVRGIVEKSTEPAEFDYLSYAIERLEMFRKEAREAGAPLPRSR</sequence>